<keyword evidence="4" id="KW-0732">Signal</keyword>
<dbReference type="AlphaFoldDB" id="A0A2K3PF10"/>
<dbReference type="GO" id="GO:0005546">
    <property type="term" value="F:phosphatidylinositol-4,5-bisphosphate binding"/>
    <property type="evidence" value="ECO:0007669"/>
    <property type="project" value="InterPro"/>
</dbReference>
<keyword evidence="2 3" id="KW-0813">Transport</keyword>
<evidence type="ECO:0000259" key="5">
    <source>
        <dbReference type="Pfam" id="PF03081"/>
    </source>
</evidence>
<evidence type="ECO:0000256" key="1">
    <source>
        <dbReference type="ARBA" id="ARBA00006756"/>
    </source>
</evidence>
<evidence type="ECO:0000256" key="4">
    <source>
        <dbReference type="SAM" id="SignalP"/>
    </source>
</evidence>
<dbReference type="Proteomes" id="UP000236291">
    <property type="component" value="Unassembled WGS sequence"/>
</dbReference>
<feature type="signal peptide" evidence="4">
    <location>
        <begin position="1"/>
        <end position="24"/>
    </location>
</feature>
<dbReference type="PANTHER" id="PTHR12542:SF96">
    <property type="entry name" value="EXOCYST COMPLEX COMPONENT EXO70B1"/>
    <property type="match status" value="1"/>
</dbReference>
<protein>
    <recommendedName>
        <fullName evidence="3">Exocyst subunit Exo70 family protein</fullName>
    </recommendedName>
</protein>
<reference evidence="6 7" key="2">
    <citation type="journal article" date="2017" name="Front. Plant Sci.">
        <title>Gene Classification and Mining of Molecular Markers Useful in Red Clover (Trifolium pratense) Breeding.</title>
        <authorList>
            <person name="Istvanek J."/>
            <person name="Dluhosova J."/>
            <person name="Dluhos P."/>
            <person name="Patkova L."/>
            <person name="Nedelnik J."/>
            <person name="Repkova J."/>
        </authorList>
    </citation>
    <scope>NUCLEOTIDE SEQUENCE [LARGE SCALE GENOMIC DNA]</scope>
    <source>
        <strain evidence="7">cv. Tatra</strain>
        <tissue evidence="6">Young leaves</tissue>
    </source>
</reference>
<dbReference type="GO" id="GO:0006887">
    <property type="term" value="P:exocytosis"/>
    <property type="evidence" value="ECO:0007669"/>
    <property type="project" value="UniProtKB-KW"/>
</dbReference>
<sequence length="599" mass="68997">MGNQMHLASFQVLPLLSCLSVCRGKLGADLKSIFFTFFSEILLCSSWIKLALFIVGAGFSYSVIILRSSFPSISIDEGQINEYPRIQDENSVVLCVISPQLDSTDIASSMMEQFRTCVNAIQKEMFYVMDILLEQLKEYFEDTSEFMMSERSSEGVIILEALCPETVNNLQEIVKLMVNAGFEKECSNVYSICRRQCLEECLIKQLLGLDNLTIEELNMISFKDFKRRVKKWIKASKVALKILFPTERQLCDIVFFGFSAISDLSFTDVCRECATHWLNFPNALANESHLPEQLFRMLDVFETLGDLIPNFESLFCYQYSVSLTNEANTVLKKLGEAIVCIFTELENMIHQDQTNAPVLVLGGGLHPIVRYMMNYLTNTYDYHDILEQLFEDHGHMLQQYVKLDDNVPSSSSFSLQMERIMEVLETNLEAKSKIYKDPALCCIFLMNSSKYIIRKTEGGVLRALFANGLFERHQAKLQHNYEQYLRISWNKVQGFLNLGNNGLVLPDMVEKSMKEKLESFNIMFEEICRVQSLWFVLDKEFREEIITSIGEILLPAYGNFIQRFQSVLELGKHADSYTIKYGLEDIEARLNDLFQRIIR</sequence>
<feature type="domain" description="Exocyst complex subunit Exo70 C-terminal" evidence="5">
    <location>
        <begin position="230"/>
        <end position="592"/>
    </location>
</feature>
<dbReference type="Gene3D" id="1.20.1280.170">
    <property type="entry name" value="Exocyst complex component Exo70"/>
    <property type="match status" value="1"/>
</dbReference>
<comment type="similarity">
    <text evidence="1 3">Belongs to the EXO70 family.</text>
</comment>
<organism evidence="6 7">
    <name type="scientific">Trifolium pratense</name>
    <name type="common">Red clover</name>
    <dbReference type="NCBI Taxonomy" id="57577"/>
    <lineage>
        <taxon>Eukaryota</taxon>
        <taxon>Viridiplantae</taxon>
        <taxon>Streptophyta</taxon>
        <taxon>Embryophyta</taxon>
        <taxon>Tracheophyta</taxon>
        <taxon>Spermatophyta</taxon>
        <taxon>Magnoliopsida</taxon>
        <taxon>eudicotyledons</taxon>
        <taxon>Gunneridae</taxon>
        <taxon>Pentapetalae</taxon>
        <taxon>rosids</taxon>
        <taxon>fabids</taxon>
        <taxon>Fabales</taxon>
        <taxon>Fabaceae</taxon>
        <taxon>Papilionoideae</taxon>
        <taxon>50 kb inversion clade</taxon>
        <taxon>NPAAA clade</taxon>
        <taxon>Hologalegina</taxon>
        <taxon>IRL clade</taxon>
        <taxon>Trifolieae</taxon>
        <taxon>Trifolium</taxon>
    </lineage>
</organism>
<evidence type="ECO:0000313" key="7">
    <source>
        <dbReference type="Proteomes" id="UP000236291"/>
    </source>
</evidence>
<comment type="function">
    <text evidence="3">Component of the exocyst complex.</text>
</comment>
<evidence type="ECO:0000313" key="6">
    <source>
        <dbReference type="EMBL" id="PNY13887.1"/>
    </source>
</evidence>
<name>A0A2K3PF10_TRIPR</name>
<dbReference type="InterPro" id="IPR046364">
    <property type="entry name" value="Exo70_C"/>
</dbReference>
<accession>A0A2K3PF10</accession>
<dbReference type="Pfam" id="PF03081">
    <property type="entry name" value="Exo70_C"/>
    <property type="match status" value="1"/>
</dbReference>
<feature type="chain" id="PRO_5014322905" description="Exocyst subunit Exo70 family protein" evidence="4">
    <location>
        <begin position="25"/>
        <end position="599"/>
    </location>
</feature>
<proteinExistence type="inferred from homology"/>
<dbReference type="PANTHER" id="PTHR12542">
    <property type="entry name" value="EXOCYST COMPLEX PROTEIN EXO70"/>
    <property type="match status" value="1"/>
</dbReference>
<dbReference type="InterPro" id="IPR004140">
    <property type="entry name" value="Exo70"/>
</dbReference>
<keyword evidence="3" id="KW-0653">Protein transport</keyword>
<gene>
    <name evidence="6" type="ORF">L195_g010555</name>
</gene>
<comment type="caution">
    <text evidence="6">The sequence shown here is derived from an EMBL/GenBank/DDBJ whole genome shotgun (WGS) entry which is preliminary data.</text>
</comment>
<evidence type="ECO:0000256" key="2">
    <source>
        <dbReference type="ARBA" id="ARBA00022448"/>
    </source>
</evidence>
<evidence type="ECO:0000256" key="3">
    <source>
        <dbReference type="RuleBase" id="RU365026"/>
    </source>
</evidence>
<dbReference type="SUPFAM" id="SSF74788">
    <property type="entry name" value="Cullin repeat-like"/>
    <property type="match status" value="1"/>
</dbReference>
<dbReference type="STRING" id="57577.A0A2K3PF10"/>
<dbReference type="GO" id="GO:0015031">
    <property type="term" value="P:protein transport"/>
    <property type="evidence" value="ECO:0007669"/>
    <property type="project" value="UniProtKB-KW"/>
</dbReference>
<keyword evidence="3" id="KW-0268">Exocytosis</keyword>
<dbReference type="GO" id="GO:0000145">
    <property type="term" value="C:exocyst"/>
    <property type="evidence" value="ECO:0007669"/>
    <property type="project" value="InterPro"/>
</dbReference>
<dbReference type="InterPro" id="IPR016159">
    <property type="entry name" value="Cullin_repeat-like_dom_sf"/>
</dbReference>
<reference evidence="6 7" key="1">
    <citation type="journal article" date="2014" name="Am. J. Bot.">
        <title>Genome assembly and annotation for red clover (Trifolium pratense; Fabaceae).</title>
        <authorList>
            <person name="Istvanek J."/>
            <person name="Jaros M."/>
            <person name="Krenek A."/>
            <person name="Repkova J."/>
        </authorList>
    </citation>
    <scope>NUCLEOTIDE SEQUENCE [LARGE SCALE GENOMIC DNA]</scope>
    <source>
        <strain evidence="7">cv. Tatra</strain>
        <tissue evidence="6">Young leaves</tissue>
    </source>
</reference>
<dbReference type="EMBL" id="ASHM01006415">
    <property type="protein sequence ID" value="PNY13887.1"/>
    <property type="molecule type" value="Genomic_DNA"/>
</dbReference>